<dbReference type="GO" id="GO:0005886">
    <property type="term" value="C:plasma membrane"/>
    <property type="evidence" value="ECO:0007669"/>
    <property type="project" value="UniProtKB-SubCell"/>
</dbReference>
<evidence type="ECO:0000256" key="3">
    <source>
        <dbReference type="ARBA" id="ARBA00022475"/>
    </source>
</evidence>
<dbReference type="NCBIfam" id="NF045474">
    <property type="entry name" value="Opp2C"/>
    <property type="match status" value="1"/>
</dbReference>
<keyword evidence="2 8" id="KW-0813">Transport</keyword>
<dbReference type="InterPro" id="IPR035906">
    <property type="entry name" value="MetI-like_sf"/>
</dbReference>
<feature type="transmembrane region" description="Helical" evidence="8">
    <location>
        <begin position="20"/>
        <end position="41"/>
    </location>
</feature>
<comment type="subcellular location">
    <subcellularLocation>
        <location evidence="1 8">Cell membrane</location>
        <topology evidence="1 8">Multi-pass membrane protein</topology>
    </subcellularLocation>
</comment>
<evidence type="ECO:0000256" key="6">
    <source>
        <dbReference type="ARBA" id="ARBA00023136"/>
    </source>
</evidence>
<name>A0A917BWW5_9BACL</name>
<feature type="transmembrane region" description="Helical" evidence="8">
    <location>
        <begin position="129"/>
        <end position="153"/>
    </location>
</feature>
<dbReference type="InterPro" id="IPR053385">
    <property type="entry name" value="ABC_transport_permease"/>
</dbReference>
<evidence type="ECO:0000259" key="9">
    <source>
        <dbReference type="PROSITE" id="PS50928"/>
    </source>
</evidence>
<evidence type="ECO:0000256" key="2">
    <source>
        <dbReference type="ARBA" id="ARBA00022448"/>
    </source>
</evidence>
<gene>
    <name evidence="10" type="primary">nikC</name>
    <name evidence="10" type="ORF">GCM10010912_03790</name>
</gene>
<feature type="domain" description="ABC transmembrane type-1" evidence="9">
    <location>
        <begin position="84"/>
        <end position="269"/>
    </location>
</feature>
<dbReference type="Proteomes" id="UP000637643">
    <property type="component" value="Unassembled WGS sequence"/>
</dbReference>
<dbReference type="InterPro" id="IPR000515">
    <property type="entry name" value="MetI-like"/>
</dbReference>
<dbReference type="GO" id="GO:0055085">
    <property type="term" value="P:transmembrane transport"/>
    <property type="evidence" value="ECO:0007669"/>
    <property type="project" value="InterPro"/>
</dbReference>
<dbReference type="PANTHER" id="PTHR43386">
    <property type="entry name" value="OLIGOPEPTIDE TRANSPORT SYSTEM PERMEASE PROTEIN APPC"/>
    <property type="match status" value="1"/>
</dbReference>
<evidence type="ECO:0000256" key="7">
    <source>
        <dbReference type="ARBA" id="ARBA00024202"/>
    </source>
</evidence>
<dbReference type="CDD" id="cd06261">
    <property type="entry name" value="TM_PBP2"/>
    <property type="match status" value="1"/>
</dbReference>
<keyword evidence="6 8" id="KW-0472">Membrane</keyword>
<dbReference type="SUPFAM" id="SSF161098">
    <property type="entry name" value="MetI-like"/>
    <property type="match status" value="1"/>
</dbReference>
<evidence type="ECO:0000256" key="4">
    <source>
        <dbReference type="ARBA" id="ARBA00022692"/>
    </source>
</evidence>
<feature type="transmembrane region" description="Helical" evidence="8">
    <location>
        <begin position="201"/>
        <end position="222"/>
    </location>
</feature>
<feature type="transmembrane region" description="Helical" evidence="8">
    <location>
        <begin position="173"/>
        <end position="189"/>
    </location>
</feature>
<dbReference type="InterPro" id="IPR050366">
    <property type="entry name" value="BP-dependent_transpt_permease"/>
</dbReference>
<dbReference type="Gene3D" id="1.10.3720.10">
    <property type="entry name" value="MetI-like"/>
    <property type="match status" value="1"/>
</dbReference>
<dbReference type="AlphaFoldDB" id="A0A917BWW5"/>
<protein>
    <submittedName>
        <fullName evidence="10">Nickel ABC transporter permease subunit NikC</fullName>
    </submittedName>
</protein>
<reference evidence="10" key="2">
    <citation type="submission" date="2020-09" db="EMBL/GenBank/DDBJ databases">
        <authorList>
            <person name="Sun Q."/>
            <person name="Zhou Y."/>
        </authorList>
    </citation>
    <scope>NUCLEOTIDE SEQUENCE</scope>
    <source>
        <strain evidence="10">CGMCC 1.16134</strain>
    </source>
</reference>
<sequence length="284" mass="30798">MRSIIAAGQPSGRHLFKKQAVWPAGLVLLVLVIVMISPALAPQDPYRLIVSDRLQPPGAGHFLGTDHLGRDLFSRMIAGIRATIGTSLLILTFSMLIGVTIGLLSGYLGGLYDRVFKRIIDAFMTLPDYIFAIVLSGLLGPGLINLLFAVIAVKWVGYARLVRSVVLQEKEKDYVALAILGGVTPLRIVMKHMLPHTLGNVFVLAALDLGKIILMIASLSYIGLGPQPPAAEWGSMLNEGRVYFNTAPHLMLAPGLAIMITVLLANLLGDKLRDQFDVKTRKEA</sequence>
<dbReference type="PROSITE" id="PS50928">
    <property type="entry name" value="ABC_TM1"/>
    <property type="match status" value="1"/>
</dbReference>
<evidence type="ECO:0000256" key="8">
    <source>
        <dbReference type="RuleBase" id="RU363032"/>
    </source>
</evidence>
<feature type="transmembrane region" description="Helical" evidence="8">
    <location>
        <begin position="242"/>
        <end position="269"/>
    </location>
</feature>
<reference evidence="10" key="1">
    <citation type="journal article" date="2014" name="Int. J. Syst. Evol. Microbiol.">
        <title>Complete genome sequence of Corynebacterium casei LMG S-19264T (=DSM 44701T), isolated from a smear-ripened cheese.</title>
        <authorList>
            <consortium name="US DOE Joint Genome Institute (JGI-PGF)"/>
            <person name="Walter F."/>
            <person name="Albersmeier A."/>
            <person name="Kalinowski J."/>
            <person name="Ruckert C."/>
        </authorList>
    </citation>
    <scope>NUCLEOTIDE SEQUENCE</scope>
    <source>
        <strain evidence="10">CGMCC 1.16134</strain>
    </source>
</reference>
<evidence type="ECO:0000313" key="10">
    <source>
        <dbReference type="EMBL" id="GGF61878.1"/>
    </source>
</evidence>
<keyword evidence="11" id="KW-1185">Reference proteome</keyword>
<dbReference type="Pfam" id="PF00528">
    <property type="entry name" value="BPD_transp_1"/>
    <property type="match status" value="1"/>
</dbReference>
<comment type="caution">
    <text evidence="10">The sequence shown here is derived from an EMBL/GenBank/DDBJ whole genome shotgun (WGS) entry which is preliminary data.</text>
</comment>
<evidence type="ECO:0000256" key="1">
    <source>
        <dbReference type="ARBA" id="ARBA00004651"/>
    </source>
</evidence>
<evidence type="ECO:0000256" key="5">
    <source>
        <dbReference type="ARBA" id="ARBA00022989"/>
    </source>
</evidence>
<accession>A0A917BWW5</accession>
<organism evidence="10 11">
    <name type="scientific">Paenibacillus albidus</name>
    <dbReference type="NCBI Taxonomy" id="2041023"/>
    <lineage>
        <taxon>Bacteria</taxon>
        <taxon>Bacillati</taxon>
        <taxon>Bacillota</taxon>
        <taxon>Bacilli</taxon>
        <taxon>Bacillales</taxon>
        <taxon>Paenibacillaceae</taxon>
        <taxon>Paenibacillus</taxon>
    </lineage>
</organism>
<comment type="similarity">
    <text evidence="7">Belongs to the binding-protein-dependent transport system permease family. OppBC subfamily.</text>
</comment>
<evidence type="ECO:0000313" key="11">
    <source>
        <dbReference type="Proteomes" id="UP000637643"/>
    </source>
</evidence>
<keyword evidence="5 8" id="KW-1133">Transmembrane helix</keyword>
<proteinExistence type="inferred from homology"/>
<dbReference type="EMBL" id="BMKR01000002">
    <property type="protein sequence ID" value="GGF61878.1"/>
    <property type="molecule type" value="Genomic_DNA"/>
</dbReference>
<dbReference type="PANTHER" id="PTHR43386:SF1">
    <property type="entry name" value="D,D-DIPEPTIDE TRANSPORT SYSTEM PERMEASE PROTEIN DDPC-RELATED"/>
    <property type="match status" value="1"/>
</dbReference>
<feature type="transmembrane region" description="Helical" evidence="8">
    <location>
        <begin position="84"/>
        <end position="108"/>
    </location>
</feature>
<keyword evidence="3" id="KW-1003">Cell membrane</keyword>
<keyword evidence="4 8" id="KW-0812">Transmembrane</keyword>